<dbReference type="GO" id="GO:0045493">
    <property type="term" value="P:xylan catabolic process"/>
    <property type="evidence" value="ECO:0007669"/>
    <property type="project" value="InterPro"/>
</dbReference>
<dbReference type="Gene3D" id="3.20.20.300">
    <property type="entry name" value="Glycoside hydrolase, family 3, N-terminal domain"/>
    <property type="match status" value="1"/>
</dbReference>
<evidence type="ECO:0000313" key="4">
    <source>
        <dbReference type="Proteomes" id="UP000005408"/>
    </source>
</evidence>
<dbReference type="GO" id="GO:0046556">
    <property type="term" value="F:alpha-L-arabinofuranosidase activity"/>
    <property type="evidence" value="ECO:0007669"/>
    <property type="project" value="TreeGrafter"/>
</dbReference>
<reference evidence="3" key="1">
    <citation type="submission" date="2022-08" db="UniProtKB">
        <authorList>
            <consortium name="EnsemblMetazoa"/>
        </authorList>
    </citation>
    <scope>IDENTIFICATION</scope>
    <source>
        <strain evidence="3">05x7-T-G4-1.051#20</strain>
    </source>
</reference>
<dbReference type="InterPro" id="IPR036962">
    <property type="entry name" value="Glyco_hydro_3_N_sf"/>
</dbReference>
<keyword evidence="4" id="KW-1185">Reference proteome</keyword>
<dbReference type="InterPro" id="IPR044993">
    <property type="entry name" value="BXL"/>
</dbReference>
<evidence type="ECO:0000313" key="3">
    <source>
        <dbReference type="EnsemblMetazoa" id="G18206.1:cds"/>
    </source>
</evidence>
<dbReference type="SUPFAM" id="SSF51445">
    <property type="entry name" value="(Trans)glycosidases"/>
    <property type="match status" value="1"/>
</dbReference>
<dbReference type="PANTHER" id="PTHR42721">
    <property type="entry name" value="SUGAR HYDROLASE-RELATED"/>
    <property type="match status" value="1"/>
</dbReference>
<dbReference type="InterPro" id="IPR017853">
    <property type="entry name" value="GH"/>
</dbReference>
<evidence type="ECO:0000256" key="2">
    <source>
        <dbReference type="SAM" id="MobiDB-lite"/>
    </source>
</evidence>
<dbReference type="AlphaFoldDB" id="A0A8W8JCF5"/>
<feature type="region of interest" description="Disordered" evidence="2">
    <location>
        <begin position="1"/>
        <end position="22"/>
    </location>
</feature>
<proteinExistence type="predicted"/>
<evidence type="ECO:0000256" key="1">
    <source>
        <dbReference type="ARBA" id="ARBA00022801"/>
    </source>
</evidence>
<dbReference type="GO" id="GO:0031222">
    <property type="term" value="P:arabinan catabolic process"/>
    <property type="evidence" value="ECO:0007669"/>
    <property type="project" value="TreeGrafter"/>
</dbReference>
<protein>
    <submittedName>
        <fullName evidence="3">Uncharacterized protein</fullName>
    </submittedName>
</protein>
<dbReference type="PANTHER" id="PTHR42721:SF42">
    <property type="entry name" value="FIBRONECTIN TYPE III-LIKE DOMAIN-CONTAINING PROTEIN"/>
    <property type="match status" value="1"/>
</dbReference>
<keyword evidence="1" id="KW-0378">Hydrolase</keyword>
<dbReference type="Proteomes" id="UP000005408">
    <property type="component" value="Unassembled WGS sequence"/>
</dbReference>
<dbReference type="EnsemblMetazoa" id="G18206.1">
    <property type="protein sequence ID" value="G18206.1:cds"/>
    <property type="gene ID" value="G18206"/>
</dbReference>
<sequence>MRHRRPNLVKSFSTDPDVPEEEVTPMDNQIVQQLARGGAGLNGGPAPAIENLGIGPYQWNTECLRGDVEAGNATSFPQAIGLAAAFSKDLIFNVSKAAAIEVRAKHNDFVKRGIFSFTKVLGTQKT</sequence>
<dbReference type="GO" id="GO:0009044">
    <property type="term" value="F:xylan 1,4-beta-xylosidase activity"/>
    <property type="evidence" value="ECO:0007669"/>
    <property type="project" value="InterPro"/>
</dbReference>
<name>A0A8W8JCF5_MAGGI</name>
<accession>A0A8W8JCF5</accession>
<organism evidence="3 4">
    <name type="scientific">Magallana gigas</name>
    <name type="common">Pacific oyster</name>
    <name type="synonym">Crassostrea gigas</name>
    <dbReference type="NCBI Taxonomy" id="29159"/>
    <lineage>
        <taxon>Eukaryota</taxon>
        <taxon>Metazoa</taxon>
        <taxon>Spiralia</taxon>
        <taxon>Lophotrochozoa</taxon>
        <taxon>Mollusca</taxon>
        <taxon>Bivalvia</taxon>
        <taxon>Autobranchia</taxon>
        <taxon>Pteriomorphia</taxon>
        <taxon>Ostreida</taxon>
        <taxon>Ostreoidea</taxon>
        <taxon>Ostreidae</taxon>
        <taxon>Magallana</taxon>
    </lineage>
</organism>